<dbReference type="EMBL" id="JBFAQK010000003">
    <property type="protein sequence ID" value="MEV4679942.1"/>
    <property type="molecule type" value="Genomic_DNA"/>
</dbReference>
<accession>A0ABV3HNN7</accession>
<reference evidence="1 2" key="1">
    <citation type="submission" date="2024-06" db="EMBL/GenBank/DDBJ databases">
        <title>The Natural Products Discovery Center: Release of the First 8490 Sequenced Strains for Exploring Actinobacteria Biosynthetic Diversity.</title>
        <authorList>
            <person name="Kalkreuter E."/>
            <person name="Kautsar S.A."/>
            <person name="Yang D."/>
            <person name="Bader C.D."/>
            <person name="Teijaro C.N."/>
            <person name="Fluegel L."/>
            <person name="Davis C.M."/>
            <person name="Simpson J.R."/>
            <person name="Lauterbach L."/>
            <person name="Steele A.D."/>
            <person name="Gui C."/>
            <person name="Meng S."/>
            <person name="Li G."/>
            <person name="Viehrig K."/>
            <person name="Ye F."/>
            <person name="Su P."/>
            <person name="Kiefer A.F."/>
            <person name="Nichols A."/>
            <person name="Cepeda A.J."/>
            <person name="Yan W."/>
            <person name="Fan B."/>
            <person name="Jiang Y."/>
            <person name="Adhikari A."/>
            <person name="Zheng C.-J."/>
            <person name="Schuster L."/>
            <person name="Cowan T.M."/>
            <person name="Smanski M.J."/>
            <person name="Chevrette M.G."/>
            <person name="De Carvalho L.P.S."/>
            <person name="Shen B."/>
        </authorList>
    </citation>
    <scope>NUCLEOTIDE SEQUENCE [LARGE SCALE GENOMIC DNA]</scope>
    <source>
        <strain evidence="1 2">NPDC049344</strain>
    </source>
</reference>
<evidence type="ECO:0000313" key="2">
    <source>
        <dbReference type="Proteomes" id="UP001552521"/>
    </source>
</evidence>
<sequence>MTRTSKPTIVIVPGMRDHVEDHWQTILAEQLRHAGRTVHIVPPPARNRLSRDAHVANVVEVMAQITGPVVIVAHSAGVMTTVQWAQWHDADVRGALLATPPDFETPLPDGYPTPDELATYGWTPVPRKPLPFPSIVAVSSNDPLASLDRVAELARGWESRLVELGPVGHLNPASGHGPWFQAEELVEALADGWCHAGPRPAS</sequence>
<gene>
    <name evidence="1" type="ORF">AB0K36_03975</name>
</gene>
<organism evidence="1 2">
    <name type="scientific">Streptomyces kurssanovii</name>
    <dbReference type="NCBI Taxonomy" id="67312"/>
    <lineage>
        <taxon>Bacteria</taxon>
        <taxon>Bacillati</taxon>
        <taxon>Actinomycetota</taxon>
        <taxon>Actinomycetes</taxon>
        <taxon>Kitasatosporales</taxon>
        <taxon>Streptomycetaceae</taxon>
        <taxon>Streptomyces</taxon>
    </lineage>
</organism>
<dbReference type="InterPro" id="IPR029058">
    <property type="entry name" value="AB_hydrolase_fold"/>
</dbReference>
<protein>
    <submittedName>
        <fullName evidence="1">Alpha/beta hydrolase</fullName>
    </submittedName>
</protein>
<keyword evidence="1" id="KW-0378">Hydrolase</keyword>
<dbReference type="SUPFAM" id="SSF53474">
    <property type="entry name" value="alpha/beta-Hydrolases"/>
    <property type="match status" value="1"/>
</dbReference>
<evidence type="ECO:0000313" key="1">
    <source>
        <dbReference type="EMBL" id="MEV4679942.1"/>
    </source>
</evidence>
<dbReference type="Proteomes" id="UP001552521">
    <property type="component" value="Unassembled WGS sequence"/>
</dbReference>
<proteinExistence type="predicted"/>
<dbReference type="RefSeq" id="WP_364587880.1">
    <property type="nucleotide sequence ID" value="NZ_JBFAQK010000003.1"/>
</dbReference>
<dbReference type="Gene3D" id="3.40.50.1820">
    <property type="entry name" value="alpha/beta hydrolase"/>
    <property type="match status" value="1"/>
</dbReference>
<keyword evidence="2" id="KW-1185">Reference proteome</keyword>
<dbReference type="GO" id="GO:0016787">
    <property type="term" value="F:hydrolase activity"/>
    <property type="evidence" value="ECO:0007669"/>
    <property type="project" value="UniProtKB-KW"/>
</dbReference>
<comment type="caution">
    <text evidence="1">The sequence shown here is derived from an EMBL/GenBank/DDBJ whole genome shotgun (WGS) entry which is preliminary data.</text>
</comment>
<name>A0ABV3HNN7_9ACTN</name>
<dbReference type="InterPro" id="IPR010662">
    <property type="entry name" value="RBBP9/YdeN"/>
</dbReference>
<dbReference type="Pfam" id="PF06821">
    <property type="entry name" value="Ser_hydrolase"/>
    <property type="match status" value="1"/>
</dbReference>